<reference evidence="1 2" key="1">
    <citation type="submission" date="2018-12" db="EMBL/GenBank/DDBJ databases">
        <authorList>
            <consortium name="Pathogen Informatics"/>
        </authorList>
    </citation>
    <scope>NUCLEOTIDE SEQUENCE [LARGE SCALE GENOMIC DNA]</scope>
    <source>
        <strain evidence="1 2">NCTC13079</strain>
    </source>
</reference>
<sequence>MKLKKLIKFFAFAKGISLLSRRPVRKRTGGLLKKYLAWKYLRRR</sequence>
<evidence type="ECO:0000313" key="2">
    <source>
        <dbReference type="Proteomes" id="UP000269544"/>
    </source>
</evidence>
<proteinExistence type="predicted"/>
<dbReference type="AlphaFoldDB" id="A0A3S4Z3Y0"/>
<dbReference type="RefSeq" id="WP_269471177.1">
    <property type="nucleotide sequence ID" value="NZ_JAUSWF010000009.1"/>
</dbReference>
<evidence type="ECO:0000313" key="1">
    <source>
        <dbReference type="EMBL" id="VEJ35779.1"/>
    </source>
</evidence>
<name>A0A3S4Z3Y0_9FIRM</name>
<keyword evidence="2" id="KW-1185">Reference proteome</keyword>
<gene>
    <name evidence="1" type="ORF">NCTC13079_00945</name>
</gene>
<dbReference type="EMBL" id="LR134523">
    <property type="protein sequence ID" value="VEJ35779.1"/>
    <property type="molecule type" value="Genomic_DNA"/>
</dbReference>
<dbReference type="Proteomes" id="UP000269544">
    <property type="component" value="Chromosome"/>
</dbReference>
<organism evidence="1 2">
    <name type="scientific">Aedoeadaptatus ivorii</name>
    <dbReference type="NCBI Taxonomy" id="54006"/>
    <lineage>
        <taxon>Bacteria</taxon>
        <taxon>Bacillati</taxon>
        <taxon>Bacillota</taxon>
        <taxon>Tissierellia</taxon>
        <taxon>Tissierellales</taxon>
        <taxon>Peptoniphilaceae</taxon>
        <taxon>Aedoeadaptatus</taxon>
    </lineage>
</organism>
<accession>A0A3S4Z3Y0</accession>
<dbReference type="KEGG" id="piv:NCTC13079_00945"/>
<protein>
    <submittedName>
        <fullName evidence="1">Uncharacterized protein</fullName>
    </submittedName>
</protein>